<dbReference type="EMBL" id="DF968182">
    <property type="protein sequence ID" value="GAP41937.1"/>
    <property type="molecule type" value="Genomic_DNA"/>
</dbReference>
<dbReference type="PANTHER" id="PTHR12994:SF17">
    <property type="entry name" value="LD30995P"/>
    <property type="match status" value="1"/>
</dbReference>
<evidence type="ECO:0000256" key="2">
    <source>
        <dbReference type="SAM" id="SignalP"/>
    </source>
</evidence>
<dbReference type="STRING" id="1678841.TBC1_1165"/>
<accession>A0A0S7BWN9</accession>
<dbReference type="GO" id="GO:0006508">
    <property type="term" value="P:proteolysis"/>
    <property type="evidence" value="ECO:0007669"/>
    <property type="project" value="UniProtKB-KW"/>
</dbReference>
<protein>
    <recommendedName>
        <fullName evidence="1">Dipeptidase</fullName>
        <ecNumber evidence="1">3.4.-.-</ecNumber>
    </recommendedName>
</protein>
<dbReference type="PANTHER" id="PTHR12994">
    <property type="entry name" value="SECERNIN"/>
    <property type="match status" value="1"/>
</dbReference>
<dbReference type="EC" id="3.4.-.-" evidence="1"/>
<dbReference type="Pfam" id="PF03577">
    <property type="entry name" value="Peptidase_C69"/>
    <property type="match status" value="2"/>
</dbReference>
<dbReference type="GO" id="GO:0070004">
    <property type="term" value="F:cysteine-type exopeptidase activity"/>
    <property type="evidence" value="ECO:0007669"/>
    <property type="project" value="InterPro"/>
</dbReference>
<keyword evidence="2" id="KW-0732">Signal</keyword>
<dbReference type="RefSeq" id="WP_062036849.1">
    <property type="nucleotide sequence ID" value="NZ_DF968182.1"/>
</dbReference>
<comment type="similarity">
    <text evidence="1">Belongs to the peptidase C69 family.</text>
</comment>
<keyword evidence="1" id="KW-0378">Hydrolase</keyword>
<feature type="chain" id="PRO_5006633294" description="Dipeptidase" evidence="2">
    <location>
        <begin position="24"/>
        <end position="558"/>
    </location>
</feature>
<evidence type="ECO:0000313" key="3">
    <source>
        <dbReference type="EMBL" id="GAP41937.1"/>
    </source>
</evidence>
<gene>
    <name evidence="3" type="ORF">TBC1_1165</name>
</gene>
<dbReference type="GO" id="GO:0016805">
    <property type="term" value="F:dipeptidase activity"/>
    <property type="evidence" value="ECO:0007669"/>
    <property type="project" value="UniProtKB-KW"/>
</dbReference>
<dbReference type="PATRIC" id="fig|1678841.3.peg.71"/>
<sequence length="558" mass="62893">MRKNSLNALLVVAGLLLAGPLLACTNFLVTKGASADGSTMITYAADSHVLYGELYFRPAADYPEGTMLDVYEWDTGKYLGKIKQAKHTWSVVGNINEHQVAIGETTYGGLPELVDTTGIIDYGSLMYITLQRAKTAREAIRIMGELVAEYGYYSSGESFSISDPNEVWILEMIGKGSPQVVKDKRGRTRTVHNKGAVWVAMRIPDGYISGHANQARITTFPLNDPENCIYSPDVISFAREKGYYTGADQDFSFSDTYAPLDFGAARFCEARVWAGFNQVSSGMDKYADYAKGHDLKNRMPLWVKPDRKLTVRDVIGMMRDYYQGTELDMTKDVGAGPYQSIVRWRPMTWKVDGETYFHERAISTQQTGFSFVAQSRGWLPDPVGGILWFSVDDTYSTVYVPMYCGITQVPETYAVGNGSMMEFSDNSAFWVFNQVSNLAYTRYKDMIADIQKVQSALEGKFISYTDVVDKAAVELYQKDPAKAREFLTDYSVNQGNSTVMRWKELYRYLFTKYLDGNVKVKDGNNQNPKVKFPGYDESYYRMIIEKTGDKFKYQGGSH</sequence>
<comment type="catalytic activity">
    <reaction evidence="1">
        <text>an L-aminoacyl-L-amino acid + H2O = 2 an L-alpha-amino acid</text>
        <dbReference type="Rhea" id="RHEA:48940"/>
        <dbReference type="ChEBI" id="CHEBI:15377"/>
        <dbReference type="ChEBI" id="CHEBI:59869"/>
        <dbReference type="ChEBI" id="CHEBI:77460"/>
    </reaction>
</comment>
<dbReference type="InterPro" id="IPR005322">
    <property type="entry name" value="Peptidase_C69"/>
</dbReference>
<proteinExistence type="inferred from homology"/>
<dbReference type="Gene3D" id="3.60.60.10">
    <property type="entry name" value="Penicillin V Acylase, Chain A"/>
    <property type="match status" value="1"/>
</dbReference>
<keyword evidence="4" id="KW-1185">Reference proteome</keyword>
<dbReference type="Proteomes" id="UP000053091">
    <property type="component" value="Unassembled WGS sequence"/>
</dbReference>
<feature type="signal peptide" evidence="2">
    <location>
        <begin position="1"/>
        <end position="23"/>
    </location>
</feature>
<evidence type="ECO:0000313" key="4">
    <source>
        <dbReference type="Proteomes" id="UP000053091"/>
    </source>
</evidence>
<name>A0A0S7BWN9_9BACT</name>
<organism evidence="3">
    <name type="scientific">Lentimicrobium saccharophilum</name>
    <dbReference type="NCBI Taxonomy" id="1678841"/>
    <lineage>
        <taxon>Bacteria</taxon>
        <taxon>Pseudomonadati</taxon>
        <taxon>Bacteroidota</taxon>
        <taxon>Bacteroidia</taxon>
        <taxon>Bacteroidales</taxon>
        <taxon>Lentimicrobiaceae</taxon>
        <taxon>Lentimicrobium</taxon>
    </lineage>
</organism>
<reference evidence="3" key="1">
    <citation type="journal article" date="2015" name="Genome Announc.">
        <title>Draft Genome Sequence of Bacteroidales Strain TBC1, a Novel Isolate from a Methanogenic Wastewater Treatment System.</title>
        <authorList>
            <person name="Tourlousse D.M."/>
            <person name="Matsuura N."/>
            <person name="Sun L."/>
            <person name="Toyonaga M."/>
            <person name="Kuroda K."/>
            <person name="Ohashi A."/>
            <person name="Cruz R."/>
            <person name="Yamaguchi T."/>
            <person name="Sekiguchi Y."/>
        </authorList>
    </citation>
    <scope>NUCLEOTIDE SEQUENCE [LARGE SCALE GENOMIC DNA]</scope>
    <source>
        <strain evidence="3">TBC1</strain>
    </source>
</reference>
<keyword evidence="1" id="KW-0645">Protease</keyword>
<evidence type="ECO:0000256" key="1">
    <source>
        <dbReference type="RuleBase" id="RU364089"/>
    </source>
</evidence>
<dbReference type="AlphaFoldDB" id="A0A0S7BWN9"/>
<dbReference type="OrthoDB" id="1109933at2"/>
<keyword evidence="1" id="KW-0224">Dipeptidase</keyword>